<proteinExistence type="predicted"/>
<dbReference type="RefSeq" id="WP_263233951.1">
    <property type="nucleotide sequence ID" value="NZ_CP106793.1"/>
</dbReference>
<evidence type="ECO:0000313" key="2">
    <source>
        <dbReference type="EMBL" id="UXY23752.1"/>
    </source>
</evidence>
<dbReference type="Proteomes" id="UP001061298">
    <property type="component" value="Chromosome"/>
</dbReference>
<gene>
    <name evidence="2" type="ORF">N8I84_37470</name>
</gene>
<sequence>MFSTRRIVAAVGLAVGAAGLGAPPATAATAGTPDAGRLNPVTVLDSLARSGVPAEHRNEIPRLSGQLAGMNHLRDINQLHQATDLAAPVTGLLPAVQ</sequence>
<accession>A0ABY6EAP3</accession>
<evidence type="ECO:0000256" key="1">
    <source>
        <dbReference type="SAM" id="SignalP"/>
    </source>
</evidence>
<protein>
    <recommendedName>
        <fullName evidence="4">Secreted protein</fullName>
    </recommendedName>
</protein>
<feature type="chain" id="PRO_5045700872" description="Secreted protein" evidence="1">
    <location>
        <begin position="28"/>
        <end position="97"/>
    </location>
</feature>
<reference evidence="2" key="1">
    <citation type="submission" date="2022-10" db="EMBL/GenBank/DDBJ databases">
        <authorList>
            <person name="Mo P."/>
        </authorList>
    </citation>
    <scope>NUCLEOTIDE SEQUENCE</scope>
    <source>
        <strain evidence="2">HUAS 13-4</strain>
    </source>
</reference>
<feature type="signal peptide" evidence="1">
    <location>
        <begin position="1"/>
        <end position="27"/>
    </location>
</feature>
<organism evidence="2 3">
    <name type="scientific">Streptomyces cynarae</name>
    <dbReference type="NCBI Taxonomy" id="2981134"/>
    <lineage>
        <taxon>Bacteria</taxon>
        <taxon>Bacillati</taxon>
        <taxon>Actinomycetota</taxon>
        <taxon>Actinomycetes</taxon>
        <taxon>Kitasatosporales</taxon>
        <taxon>Streptomycetaceae</taxon>
        <taxon>Streptomyces</taxon>
    </lineage>
</organism>
<evidence type="ECO:0000313" key="3">
    <source>
        <dbReference type="Proteomes" id="UP001061298"/>
    </source>
</evidence>
<name>A0ABY6EAP3_9ACTN</name>
<evidence type="ECO:0008006" key="4">
    <source>
        <dbReference type="Google" id="ProtNLM"/>
    </source>
</evidence>
<keyword evidence="1" id="KW-0732">Signal</keyword>
<dbReference type="EMBL" id="CP106793">
    <property type="protein sequence ID" value="UXY23752.1"/>
    <property type="molecule type" value="Genomic_DNA"/>
</dbReference>
<keyword evidence="3" id="KW-1185">Reference proteome</keyword>